<protein>
    <recommendedName>
        <fullName evidence="4">Steroid 5-alpha reductase C-terminal domain-containing protein</fullName>
    </recommendedName>
</protein>
<dbReference type="InterPro" id="IPR010721">
    <property type="entry name" value="UstE-like"/>
</dbReference>
<proteinExistence type="predicted"/>
<keyword evidence="1" id="KW-0472">Membrane</keyword>
<reference evidence="2 3" key="1">
    <citation type="submission" date="2017-05" db="EMBL/GenBank/DDBJ databases">
        <title>Draft genome sequence of Elsinoe australis.</title>
        <authorList>
            <person name="Cheng Q."/>
        </authorList>
    </citation>
    <scope>NUCLEOTIDE SEQUENCE [LARGE SCALE GENOMIC DNA]</scope>
    <source>
        <strain evidence="2 3">NL1</strain>
    </source>
</reference>
<dbReference type="PANTHER" id="PTHR32251">
    <property type="entry name" value="3-OXO-5-ALPHA-STEROID 4-DEHYDROGENASE"/>
    <property type="match status" value="1"/>
</dbReference>
<dbReference type="EMBL" id="NHZQ01000335">
    <property type="protein sequence ID" value="PSK42468.1"/>
    <property type="molecule type" value="Genomic_DNA"/>
</dbReference>
<dbReference type="Pfam" id="PF06966">
    <property type="entry name" value="DUF1295"/>
    <property type="match status" value="1"/>
</dbReference>
<dbReference type="Proteomes" id="UP000243723">
    <property type="component" value="Unassembled WGS sequence"/>
</dbReference>
<feature type="transmembrane region" description="Helical" evidence="1">
    <location>
        <begin position="161"/>
        <end position="189"/>
    </location>
</feature>
<dbReference type="Gene3D" id="1.20.120.1630">
    <property type="match status" value="1"/>
</dbReference>
<evidence type="ECO:0000313" key="2">
    <source>
        <dbReference type="EMBL" id="PSK42468.1"/>
    </source>
</evidence>
<organism evidence="2 3">
    <name type="scientific">Elsinoe australis</name>
    <dbReference type="NCBI Taxonomy" id="40998"/>
    <lineage>
        <taxon>Eukaryota</taxon>
        <taxon>Fungi</taxon>
        <taxon>Dikarya</taxon>
        <taxon>Ascomycota</taxon>
        <taxon>Pezizomycotina</taxon>
        <taxon>Dothideomycetes</taxon>
        <taxon>Dothideomycetidae</taxon>
        <taxon>Myriangiales</taxon>
        <taxon>Elsinoaceae</taxon>
        <taxon>Elsinoe</taxon>
    </lineage>
</organism>
<sequence>MPVTPILNMALPTVKTLTDCADFEKTVAPFIPQFYELPKRLLAVRSVDDLQSAYTSTNPVISAFAFSLLVALIAFVVSEINKNYSQIDRVWSILPAFYNVHYWYWAKLNGIQSQRLDAVALFSVTWSVRLTYNYWRKGGYQKGSEDYRWEIIKKQVNNEPVWLVFNITFISIIQSILLAAVATPTYIMILTTRIDPRLSLADTIAPQALGILLVIEFFADNQQWYYQGAKKDYQKTAKAPDGYTARELDRGFITRGLWLYSRHPNFAAEQAIWVVMYQWGCFDTSSLVNWTFAGAFTYLLIFQGSTPITERISSGKYPEYKEYQARVGRFIPSLGKLGAWDKYIEAQEKKGASGTPAGKQGKKNK</sequence>
<gene>
    <name evidence="2" type="ORF">B9Z65_4382</name>
</gene>
<dbReference type="GO" id="GO:0016020">
    <property type="term" value="C:membrane"/>
    <property type="evidence" value="ECO:0007669"/>
    <property type="project" value="TreeGrafter"/>
</dbReference>
<dbReference type="PANTHER" id="PTHR32251:SF23">
    <property type="entry name" value="3-OXO-5-ALPHA-STEROID 4-DEHYDROGENASE (DUF1295)"/>
    <property type="match status" value="1"/>
</dbReference>
<evidence type="ECO:0000313" key="3">
    <source>
        <dbReference type="Proteomes" id="UP000243723"/>
    </source>
</evidence>
<name>A0A2P7Z2N8_9PEZI</name>
<evidence type="ECO:0000256" key="1">
    <source>
        <dbReference type="SAM" id="Phobius"/>
    </source>
</evidence>
<comment type="caution">
    <text evidence="2">The sequence shown here is derived from an EMBL/GenBank/DDBJ whole genome shotgun (WGS) entry which is preliminary data.</text>
</comment>
<keyword evidence="1" id="KW-0812">Transmembrane</keyword>
<dbReference type="AlphaFoldDB" id="A0A2P7Z2N8"/>
<dbReference type="OrthoDB" id="201504at2759"/>
<keyword evidence="3" id="KW-1185">Reference proteome</keyword>
<keyword evidence="1" id="KW-1133">Transmembrane helix</keyword>
<evidence type="ECO:0008006" key="4">
    <source>
        <dbReference type="Google" id="ProtNLM"/>
    </source>
</evidence>
<feature type="transmembrane region" description="Helical" evidence="1">
    <location>
        <begin position="60"/>
        <end position="78"/>
    </location>
</feature>
<accession>A0A2P7Z2N8</accession>